<dbReference type="NCBIfam" id="NF047331">
    <property type="entry name" value="phage_HTJ"/>
    <property type="match status" value="1"/>
</dbReference>
<reference evidence="1" key="1">
    <citation type="submission" date="2019-08" db="EMBL/GenBank/DDBJ databases">
        <authorList>
            <person name="Kucharzyk K."/>
            <person name="Murdoch R.W."/>
            <person name="Higgins S."/>
            <person name="Loffler F."/>
        </authorList>
    </citation>
    <scope>NUCLEOTIDE SEQUENCE</scope>
</reference>
<organism evidence="1">
    <name type="scientific">bioreactor metagenome</name>
    <dbReference type="NCBI Taxonomy" id="1076179"/>
    <lineage>
        <taxon>unclassified sequences</taxon>
        <taxon>metagenomes</taxon>
        <taxon>ecological metagenomes</taxon>
    </lineage>
</organism>
<dbReference type="EMBL" id="VSSQ01000124">
    <property type="protein sequence ID" value="MPL79259.1"/>
    <property type="molecule type" value="Genomic_DNA"/>
</dbReference>
<dbReference type="AlphaFoldDB" id="A0A644UKA1"/>
<accession>A0A644UKA1</accession>
<comment type="caution">
    <text evidence="1">The sequence shown here is derived from an EMBL/GenBank/DDBJ whole genome shotgun (WGS) entry which is preliminary data.</text>
</comment>
<evidence type="ECO:0000313" key="1">
    <source>
        <dbReference type="EMBL" id="MPL79259.1"/>
    </source>
</evidence>
<name>A0A644UKA1_9ZZZZ</name>
<sequence>MVRGSRPRRMDPQWEGMAVSYTAEQLAQLKANIARGVTSLEVNGEKVTFRSLDEMRRIVTMIENEVSPVSRPGLYRPKFSRG</sequence>
<proteinExistence type="predicted"/>
<protein>
    <submittedName>
        <fullName evidence="1">Uncharacterized protein</fullName>
    </submittedName>
</protein>
<gene>
    <name evidence="1" type="ORF">SDC9_25135</name>
</gene>